<dbReference type="EMBL" id="RXGB01042194">
    <property type="protein sequence ID" value="TMW80722.1"/>
    <property type="molecule type" value="Genomic_DNA"/>
</dbReference>
<evidence type="ECO:0000256" key="2">
    <source>
        <dbReference type="SAM" id="SignalP"/>
    </source>
</evidence>
<feature type="signal peptide" evidence="2">
    <location>
        <begin position="1"/>
        <end position="16"/>
    </location>
</feature>
<proteinExistence type="predicted"/>
<protein>
    <submittedName>
        <fullName evidence="3">Uncharacterized protein</fullName>
    </submittedName>
</protein>
<keyword evidence="2" id="KW-0732">Signal</keyword>
<accession>A0A6N2AE86</accession>
<name>A0A6N2AE86_SOLCI</name>
<evidence type="ECO:0000313" key="3">
    <source>
        <dbReference type="EMBL" id="TMW80722.1"/>
    </source>
</evidence>
<evidence type="ECO:0000256" key="1">
    <source>
        <dbReference type="SAM" id="MobiDB-lite"/>
    </source>
</evidence>
<sequence>MAMILSIFLFSMQAQSSDQYSHGKSAMLRDHLIHNRKIIKNGKRISQDAGELREAPMSPDPLHHHGGLPRNIMP</sequence>
<gene>
    <name evidence="3" type="ORF">EJD97_016054</name>
</gene>
<feature type="chain" id="PRO_5026940748" evidence="2">
    <location>
        <begin position="17"/>
        <end position="74"/>
    </location>
</feature>
<organism evidence="3">
    <name type="scientific">Solanum chilense</name>
    <name type="common">Tomato</name>
    <name type="synonym">Lycopersicon chilense</name>
    <dbReference type="NCBI Taxonomy" id="4083"/>
    <lineage>
        <taxon>Eukaryota</taxon>
        <taxon>Viridiplantae</taxon>
        <taxon>Streptophyta</taxon>
        <taxon>Embryophyta</taxon>
        <taxon>Tracheophyta</taxon>
        <taxon>Spermatophyta</taxon>
        <taxon>Magnoliopsida</taxon>
        <taxon>eudicotyledons</taxon>
        <taxon>Gunneridae</taxon>
        <taxon>Pentapetalae</taxon>
        <taxon>asterids</taxon>
        <taxon>lamiids</taxon>
        <taxon>Solanales</taxon>
        <taxon>Solanaceae</taxon>
        <taxon>Solanoideae</taxon>
        <taxon>Solaneae</taxon>
        <taxon>Solanum</taxon>
        <taxon>Solanum subgen. Lycopersicon</taxon>
    </lineage>
</organism>
<reference evidence="3" key="1">
    <citation type="submission" date="2019-05" db="EMBL/GenBank/DDBJ databases">
        <title>The de novo reference genome and transcriptome assemblies of the wild tomato species Solanum chilense.</title>
        <authorList>
            <person name="Stam R."/>
            <person name="Nosenko T."/>
            <person name="Hoerger A.C."/>
            <person name="Stephan W."/>
            <person name="Seidel M.A."/>
            <person name="Kuhn J.M.M."/>
            <person name="Haberer G."/>
            <person name="Tellier A."/>
        </authorList>
    </citation>
    <scope>NUCLEOTIDE SEQUENCE</scope>
    <source>
        <tissue evidence="3">Mature leaves</tissue>
    </source>
</reference>
<comment type="caution">
    <text evidence="3">The sequence shown here is derived from an EMBL/GenBank/DDBJ whole genome shotgun (WGS) entry which is preliminary data.</text>
</comment>
<feature type="region of interest" description="Disordered" evidence="1">
    <location>
        <begin position="51"/>
        <end position="74"/>
    </location>
</feature>
<dbReference type="AlphaFoldDB" id="A0A6N2AE86"/>